<dbReference type="AlphaFoldDB" id="A0A9K3GFC2"/>
<gene>
    <name evidence="1" type="ORF">KIPB_001566</name>
</gene>
<dbReference type="Proteomes" id="UP000265618">
    <property type="component" value="Unassembled WGS sequence"/>
</dbReference>
<dbReference type="EMBL" id="BDIP01000228">
    <property type="protein sequence ID" value="GIQ80727.1"/>
    <property type="molecule type" value="Genomic_DNA"/>
</dbReference>
<proteinExistence type="predicted"/>
<evidence type="ECO:0000313" key="2">
    <source>
        <dbReference type="Proteomes" id="UP000265618"/>
    </source>
</evidence>
<sequence length="309" mass="34930">MLVFLNRFLDRMRGEGSWFTDGVCLALLVGAFFIHVDRPQLSDMMVVFSNHPIAMVYRTGESDTSDCLTEHSTSIFLLLERIVRVAPYYPGWRTLTADVMVGTGGSHETLAEQLARFLPVDDPGVDRLYIRHSDPGPKTVSGVILRYMLSGVLHMARQWHYYAAFQVHEAWSHRSAKDENTHALIDYLMGVTKGNLRFLTLQNMCPRLHQLYTSNSLEPSLVSKTTLPNLGGSSLGPAATSGANVCLGNLDTLDKHSLNVVMRTRVKREEVFIGVLTEFVRVFVPAHSEDLVGWLKQRRRRLKENEGRW</sequence>
<accession>A0A9K3GFC2</accession>
<protein>
    <submittedName>
        <fullName evidence="1">Uncharacterized protein</fullName>
    </submittedName>
</protein>
<evidence type="ECO:0000313" key="1">
    <source>
        <dbReference type="EMBL" id="GIQ80727.1"/>
    </source>
</evidence>
<organism evidence="1 2">
    <name type="scientific">Kipferlia bialata</name>
    <dbReference type="NCBI Taxonomy" id="797122"/>
    <lineage>
        <taxon>Eukaryota</taxon>
        <taxon>Metamonada</taxon>
        <taxon>Carpediemonas-like organisms</taxon>
        <taxon>Kipferlia</taxon>
    </lineage>
</organism>
<keyword evidence="2" id="KW-1185">Reference proteome</keyword>
<comment type="caution">
    <text evidence="1">The sequence shown here is derived from an EMBL/GenBank/DDBJ whole genome shotgun (WGS) entry which is preliminary data.</text>
</comment>
<reference evidence="1 2" key="1">
    <citation type="journal article" date="2018" name="PLoS ONE">
        <title>The draft genome of Kipferlia bialata reveals reductive genome evolution in fornicate parasites.</title>
        <authorList>
            <person name="Tanifuji G."/>
            <person name="Takabayashi S."/>
            <person name="Kume K."/>
            <person name="Takagi M."/>
            <person name="Nakayama T."/>
            <person name="Kamikawa R."/>
            <person name="Inagaki Y."/>
            <person name="Hashimoto T."/>
        </authorList>
    </citation>
    <scope>NUCLEOTIDE SEQUENCE [LARGE SCALE GENOMIC DNA]</scope>
    <source>
        <strain evidence="1">NY0173</strain>
    </source>
</reference>
<name>A0A9K3GFC2_9EUKA</name>